<dbReference type="Pfam" id="PF00590">
    <property type="entry name" value="TP_methylase"/>
    <property type="match status" value="1"/>
</dbReference>
<dbReference type="InterPro" id="IPR035996">
    <property type="entry name" value="4pyrrol_Methylase_sf"/>
</dbReference>
<dbReference type="InterPro" id="IPR014776">
    <property type="entry name" value="4pyrrole_Mease_sub2"/>
</dbReference>
<evidence type="ECO:0000256" key="3">
    <source>
        <dbReference type="ARBA" id="ARBA00022679"/>
    </source>
</evidence>
<name>A0A507CAZ3_9FUNG</name>
<dbReference type="InterPro" id="IPR014777">
    <property type="entry name" value="4pyrrole_Mease_sub1"/>
</dbReference>
<dbReference type="GO" id="GO:0032259">
    <property type="term" value="P:methylation"/>
    <property type="evidence" value="ECO:0007669"/>
    <property type="project" value="UniProtKB-KW"/>
</dbReference>
<accession>A0A507CAZ3</accession>
<dbReference type="Proteomes" id="UP000319731">
    <property type="component" value="Unassembled WGS sequence"/>
</dbReference>
<dbReference type="EC" id="2.1.1.107" evidence="1"/>
<evidence type="ECO:0000313" key="9">
    <source>
        <dbReference type="Proteomes" id="UP000319731"/>
    </source>
</evidence>
<dbReference type="PANTHER" id="PTHR45790:SF6">
    <property type="entry name" value="UROPORPHYRINOGEN-III C-METHYLTRANSFERASE"/>
    <property type="match status" value="1"/>
</dbReference>
<dbReference type="InterPro" id="IPR006366">
    <property type="entry name" value="CobA/CysG_C"/>
</dbReference>
<dbReference type="RefSeq" id="XP_031026662.1">
    <property type="nucleotide sequence ID" value="XM_031167502.1"/>
</dbReference>
<keyword evidence="9" id="KW-1185">Reference proteome</keyword>
<organism evidence="8 9">
    <name type="scientific">Synchytrium microbalum</name>
    <dbReference type="NCBI Taxonomy" id="1806994"/>
    <lineage>
        <taxon>Eukaryota</taxon>
        <taxon>Fungi</taxon>
        <taxon>Fungi incertae sedis</taxon>
        <taxon>Chytridiomycota</taxon>
        <taxon>Chytridiomycota incertae sedis</taxon>
        <taxon>Chytridiomycetes</taxon>
        <taxon>Synchytriales</taxon>
        <taxon>Synchytriaceae</taxon>
        <taxon>Synchytrium</taxon>
    </lineage>
</organism>
<evidence type="ECO:0000256" key="1">
    <source>
        <dbReference type="ARBA" id="ARBA00012162"/>
    </source>
</evidence>
<evidence type="ECO:0000256" key="2">
    <source>
        <dbReference type="ARBA" id="ARBA00022603"/>
    </source>
</evidence>
<keyword evidence="5" id="KW-0627">Porphyrin biosynthesis</keyword>
<dbReference type="Gene3D" id="3.30.950.10">
    <property type="entry name" value="Methyltransferase, Cobalt-precorrin-4 Transmethylase, Domain 2"/>
    <property type="match status" value="1"/>
</dbReference>
<dbReference type="Gene3D" id="3.40.1010.10">
    <property type="entry name" value="Cobalt-precorrin-4 Transmethylase, Domain 1"/>
    <property type="match status" value="1"/>
</dbReference>
<dbReference type="GeneID" id="42002799"/>
<gene>
    <name evidence="8" type="ORF">SmJEL517_g01574</name>
</gene>
<evidence type="ECO:0000313" key="8">
    <source>
        <dbReference type="EMBL" id="TPX36349.1"/>
    </source>
</evidence>
<dbReference type="OrthoDB" id="508204at2759"/>
<evidence type="ECO:0000256" key="6">
    <source>
        <dbReference type="RuleBase" id="RU003960"/>
    </source>
</evidence>
<feature type="domain" description="Tetrapyrrole methylase" evidence="7">
    <location>
        <begin position="7"/>
        <end position="214"/>
    </location>
</feature>
<comment type="similarity">
    <text evidence="6">Belongs to the precorrin methyltransferase family.</text>
</comment>
<dbReference type="STRING" id="1806994.A0A507CAZ3"/>
<dbReference type="AlphaFoldDB" id="A0A507CAZ3"/>
<evidence type="ECO:0000259" key="7">
    <source>
        <dbReference type="Pfam" id="PF00590"/>
    </source>
</evidence>
<keyword evidence="2 6" id="KW-0489">Methyltransferase</keyword>
<dbReference type="GO" id="GO:0004851">
    <property type="term" value="F:uroporphyrin-III C-methyltransferase activity"/>
    <property type="evidence" value="ECO:0007669"/>
    <property type="project" value="UniProtKB-EC"/>
</dbReference>
<protein>
    <recommendedName>
        <fullName evidence="1">uroporphyrinogen-III C-methyltransferase</fullName>
        <ecNumber evidence="1">2.1.1.107</ecNumber>
    </recommendedName>
</protein>
<evidence type="ECO:0000256" key="4">
    <source>
        <dbReference type="ARBA" id="ARBA00022691"/>
    </source>
</evidence>
<dbReference type="PANTHER" id="PTHR45790">
    <property type="entry name" value="SIROHEME SYNTHASE-RELATED"/>
    <property type="match status" value="1"/>
</dbReference>
<dbReference type="InterPro" id="IPR003043">
    <property type="entry name" value="Uropor_MeTrfase_CS"/>
</dbReference>
<dbReference type="NCBIfam" id="NF004790">
    <property type="entry name" value="PRK06136.1"/>
    <property type="match status" value="1"/>
</dbReference>
<evidence type="ECO:0000256" key="5">
    <source>
        <dbReference type="ARBA" id="ARBA00023244"/>
    </source>
</evidence>
<dbReference type="EMBL" id="QEAO01000005">
    <property type="protein sequence ID" value="TPX36349.1"/>
    <property type="molecule type" value="Genomic_DNA"/>
</dbReference>
<dbReference type="CDD" id="cd11642">
    <property type="entry name" value="SUMT"/>
    <property type="match status" value="1"/>
</dbReference>
<comment type="caution">
    <text evidence="8">The sequence shown here is derived from an EMBL/GenBank/DDBJ whole genome shotgun (WGS) entry which is preliminary data.</text>
</comment>
<dbReference type="PROSITE" id="PS00840">
    <property type="entry name" value="SUMT_2"/>
    <property type="match status" value="1"/>
</dbReference>
<proteinExistence type="inferred from homology"/>
<dbReference type="InterPro" id="IPR000878">
    <property type="entry name" value="4pyrrol_Mease"/>
</dbReference>
<reference evidence="8 9" key="1">
    <citation type="journal article" date="2019" name="Sci. Rep.">
        <title>Comparative genomics of chytrid fungi reveal insights into the obligate biotrophic and pathogenic lifestyle of Synchytrium endobioticum.</title>
        <authorList>
            <person name="van de Vossenberg B.T.L.H."/>
            <person name="Warris S."/>
            <person name="Nguyen H.D.T."/>
            <person name="van Gent-Pelzer M.P.E."/>
            <person name="Joly D.L."/>
            <person name="van de Geest H.C."/>
            <person name="Bonants P.J.M."/>
            <person name="Smith D.S."/>
            <person name="Levesque C.A."/>
            <person name="van der Lee T.A.J."/>
        </authorList>
    </citation>
    <scope>NUCLEOTIDE SEQUENCE [LARGE SCALE GENOMIC DNA]</scope>
    <source>
        <strain evidence="8 9">JEL517</strain>
    </source>
</reference>
<dbReference type="FunFam" id="3.40.1010.10:FF:000001">
    <property type="entry name" value="Siroheme synthase"/>
    <property type="match status" value="1"/>
</dbReference>
<dbReference type="NCBIfam" id="TIGR01469">
    <property type="entry name" value="cobA_cysG_Cterm"/>
    <property type="match status" value="1"/>
</dbReference>
<keyword evidence="3 6" id="KW-0808">Transferase</keyword>
<dbReference type="SUPFAM" id="SSF53790">
    <property type="entry name" value="Tetrapyrrole methylase"/>
    <property type="match status" value="1"/>
</dbReference>
<dbReference type="GO" id="GO:0019354">
    <property type="term" value="P:siroheme biosynthetic process"/>
    <property type="evidence" value="ECO:0007669"/>
    <property type="project" value="InterPro"/>
</dbReference>
<dbReference type="InterPro" id="IPR050161">
    <property type="entry name" value="Siro_Cobalamin_biosynth"/>
</dbReference>
<keyword evidence="4" id="KW-0949">S-adenosyl-L-methionine</keyword>
<sequence length="255" mass="27669">MSKQPGKVVLCGAGPGDIRFLTVFALQCIQVADLVIADKLINPSILNLVKGELRMAPRHAHIKSDNAQEDINTWMIASAKQGKMVVRLKTGDPFIFSRGGEEALLLSSHNIPWEYIPGVSSCIAASGRCNIPVLHRGLANQLLIVTGVEEGGMQPKIPIHDDKRTTVILMGVKKLSSIVSVLLAQGYPLDFPVAIVERGSWPDQRVFKGTLSSIVDIVSSIEVRSPSQIIVGHVVNVLNDASDCLSMYQDVELEQ</sequence>